<dbReference type="EMBL" id="JAOYFB010000002">
    <property type="protein sequence ID" value="KAK4008614.1"/>
    <property type="molecule type" value="Genomic_DNA"/>
</dbReference>
<evidence type="ECO:0000313" key="3">
    <source>
        <dbReference type="Proteomes" id="UP001234178"/>
    </source>
</evidence>
<protein>
    <submittedName>
        <fullName evidence="2">Uncharacterized protein</fullName>
    </submittedName>
</protein>
<feature type="compositionally biased region" description="Basic and acidic residues" evidence="1">
    <location>
        <begin position="1"/>
        <end position="12"/>
    </location>
</feature>
<reference evidence="2 3" key="1">
    <citation type="journal article" date="2023" name="Nucleic Acids Res.">
        <title>The hologenome of Daphnia magna reveals possible DNA methylation and microbiome-mediated evolution of the host genome.</title>
        <authorList>
            <person name="Chaturvedi A."/>
            <person name="Li X."/>
            <person name="Dhandapani V."/>
            <person name="Marshall H."/>
            <person name="Kissane S."/>
            <person name="Cuenca-Cambronero M."/>
            <person name="Asole G."/>
            <person name="Calvet F."/>
            <person name="Ruiz-Romero M."/>
            <person name="Marangio P."/>
            <person name="Guigo R."/>
            <person name="Rago D."/>
            <person name="Mirbahai L."/>
            <person name="Eastwood N."/>
            <person name="Colbourne J.K."/>
            <person name="Zhou J."/>
            <person name="Mallon E."/>
            <person name="Orsini L."/>
        </authorList>
    </citation>
    <scope>NUCLEOTIDE SEQUENCE [LARGE SCALE GENOMIC DNA]</scope>
    <source>
        <strain evidence="2">LRV0_1</strain>
    </source>
</reference>
<evidence type="ECO:0000313" key="2">
    <source>
        <dbReference type="EMBL" id="KAK4008614.1"/>
    </source>
</evidence>
<name>A0ABQ9Z6U3_9CRUS</name>
<keyword evidence="3" id="KW-1185">Reference proteome</keyword>
<sequence>MRKITDSTRSHITDVPGSVVQSNGMPSSCPGMAVVRPSPSVFHDDVILLLNYGERLNLESQPHAHHITQFRKGYLISLTADEPVLLLCDLLGPAL</sequence>
<feature type="region of interest" description="Disordered" evidence="1">
    <location>
        <begin position="1"/>
        <end position="24"/>
    </location>
</feature>
<gene>
    <name evidence="2" type="ORF">OUZ56_013749</name>
</gene>
<dbReference type="Proteomes" id="UP001234178">
    <property type="component" value="Unassembled WGS sequence"/>
</dbReference>
<comment type="caution">
    <text evidence="2">The sequence shown here is derived from an EMBL/GenBank/DDBJ whole genome shotgun (WGS) entry which is preliminary data.</text>
</comment>
<organism evidence="2 3">
    <name type="scientific">Daphnia magna</name>
    <dbReference type="NCBI Taxonomy" id="35525"/>
    <lineage>
        <taxon>Eukaryota</taxon>
        <taxon>Metazoa</taxon>
        <taxon>Ecdysozoa</taxon>
        <taxon>Arthropoda</taxon>
        <taxon>Crustacea</taxon>
        <taxon>Branchiopoda</taxon>
        <taxon>Diplostraca</taxon>
        <taxon>Cladocera</taxon>
        <taxon>Anomopoda</taxon>
        <taxon>Daphniidae</taxon>
        <taxon>Daphnia</taxon>
    </lineage>
</organism>
<accession>A0ABQ9Z6U3</accession>
<proteinExistence type="predicted"/>
<evidence type="ECO:0000256" key="1">
    <source>
        <dbReference type="SAM" id="MobiDB-lite"/>
    </source>
</evidence>